<dbReference type="Gene3D" id="2.60.120.260">
    <property type="entry name" value="Galactose-binding domain-like"/>
    <property type="match status" value="1"/>
</dbReference>
<feature type="chain" id="PRO_5040211698" evidence="3">
    <location>
        <begin position="28"/>
        <end position="300"/>
    </location>
</feature>
<proteinExistence type="predicted"/>
<keyword evidence="3" id="KW-0732">Signal</keyword>
<keyword evidence="5" id="KW-1185">Reference proteome</keyword>
<accession>A0A9P3GBT4</accession>
<name>A0A9P3GBT4_9APHY</name>
<comment type="caution">
    <text evidence="4">The sequence shown here is derived from an EMBL/GenBank/DDBJ whole genome shotgun (WGS) entry which is preliminary data.</text>
</comment>
<evidence type="ECO:0000256" key="3">
    <source>
        <dbReference type="SAM" id="SignalP"/>
    </source>
</evidence>
<evidence type="ECO:0000313" key="4">
    <source>
        <dbReference type="EMBL" id="GJE92872.1"/>
    </source>
</evidence>
<feature type="transmembrane region" description="Helical" evidence="2">
    <location>
        <begin position="186"/>
        <end position="211"/>
    </location>
</feature>
<sequence length="300" mass="31581">MFPAPLPAVLLSLLSLLSAHLLTGAAAQSAEAVSIDFYTDVLYSPPEAWSSGINSACGGVDHWTTTINASAKITFVGDRIQVYGVQNNASGVLGMIIDDQEPQELNLWSNDVECNLYVDWFLGNGTHTLTLTLVGIDPVVSTTPLPGNEEGVTSPVLHLTDIVYYIPDVPAAAASDLASGSSHKNVAAIVAGTVCGVVGLAGLVLAALFVWKKRAARKARHAFDPNTVYITELSPRTATTPPDSAAKFGAYARFDDDHEAKPDAKSGALAVPELQYGLSPSRGGLRSRSRSPMPDRTPAP</sequence>
<dbReference type="Proteomes" id="UP000703269">
    <property type="component" value="Unassembled WGS sequence"/>
</dbReference>
<keyword evidence="2" id="KW-1133">Transmembrane helix</keyword>
<feature type="compositionally biased region" description="Low complexity" evidence="1">
    <location>
        <begin position="277"/>
        <end position="292"/>
    </location>
</feature>
<evidence type="ECO:0000313" key="5">
    <source>
        <dbReference type="Proteomes" id="UP000703269"/>
    </source>
</evidence>
<reference evidence="4 5" key="1">
    <citation type="submission" date="2021-08" db="EMBL/GenBank/DDBJ databases">
        <title>Draft Genome Sequence of Phanerochaete sordida strain YK-624.</title>
        <authorList>
            <person name="Mori T."/>
            <person name="Dohra H."/>
            <person name="Suzuki T."/>
            <person name="Kawagishi H."/>
            <person name="Hirai H."/>
        </authorList>
    </citation>
    <scope>NUCLEOTIDE SEQUENCE [LARGE SCALE GENOMIC DNA]</scope>
    <source>
        <strain evidence="4 5">YK-624</strain>
    </source>
</reference>
<feature type="signal peptide" evidence="3">
    <location>
        <begin position="1"/>
        <end position="27"/>
    </location>
</feature>
<dbReference type="OrthoDB" id="2803755at2759"/>
<dbReference type="AlphaFoldDB" id="A0A9P3GBT4"/>
<keyword evidence="2" id="KW-0472">Membrane</keyword>
<feature type="region of interest" description="Disordered" evidence="1">
    <location>
        <begin position="258"/>
        <end position="300"/>
    </location>
</feature>
<dbReference type="EMBL" id="BPQB01000029">
    <property type="protein sequence ID" value="GJE92872.1"/>
    <property type="molecule type" value="Genomic_DNA"/>
</dbReference>
<keyword evidence="2" id="KW-0812">Transmembrane</keyword>
<protein>
    <submittedName>
        <fullName evidence="4">SKG6 domain-containing protein</fullName>
    </submittedName>
</protein>
<organism evidence="4 5">
    <name type="scientific">Phanerochaete sordida</name>
    <dbReference type="NCBI Taxonomy" id="48140"/>
    <lineage>
        <taxon>Eukaryota</taxon>
        <taxon>Fungi</taxon>
        <taxon>Dikarya</taxon>
        <taxon>Basidiomycota</taxon>
        <taxon>Agaricomycotina</taxon>
        <taxon>Agaricomycetes</taxon>
        <taxon>Polyporales</taxon>
        <taxon>Phanerochaetaceae</taxon>
        <taxon>Phanerochaete</taxon>
    </lineage>
</organism>
<gene>
    <name evidence="4" type="ORF">PsYK624_090300</name>
</gene>
<evidence type="ECO:0000256" key="2">
    <source>
        <dbReference type="SAM" id="Phobius"/>
    </source>
</evidence>
<evidence type="ECO:0000256" key="1">
    <source>
        <dbReference type="SAM" id="MobiDB-lite"/>
    </source>
</evidence>